<dbReference type="InterPro" id="IPR052523">
    <property type="entry name" value="Trichothecene_AcTrans"/>
</dbReference>
<sequence>MSTVRLARPDELHSMTVVAERAFAHDPAMAYISDWQQYPDRVSLDTPHSLSTLDRQHRIFYYFLDGLARGTLATKGRLVVAVVPDDAQPSKERIVAVAYWVCPGAHLDSIGTMIKAKQHRVVLGDRRSFLRGMGIKGYKRAIIQYQQPVDAIQKRECKTHGVDVRDCWHLQLICVDPEFEGKGFCGKLMREQFAFAPDAPCVLEASTPKSRDVYLHYGFQTTGEITMGAGKVGANGLPVRAKEQATGAPVFTMFRAAPKSE</sequence>
<dbReference type="Pfam" id="PF13673">
    <property type="entry name" value="Acetyltransf_10"/>
    <property type="match status" value="1"/>
</dbReference>
<dbReference type="Proteomes" id="UP000006514">
    <property type="component" value="Unassembled WGS sequence"/>
</dbReference>
<protein>
    <recommendedName>
        <fullName evidence="1">N-acetyltransferase domain-containing protein</fullName>
    </recommendedName>
</protein>
<feature type="domain" description="N-acetyltransferase" evidence="1">
    <location>
        <begin position="163"/>
        <end position="229"/>
    </location>
</feature>
<reference evidence="3" key="1">
    <citation type="journal article" date="2012" name="Science">
        <title>The Paleozoic origin of enzymatic lignin decomposition reconstructed from 31 fungal genomes.</title>
        <authorList>
            <person name="Floudas D."/>
            <person name="Binder M."/>
            <person name="Riley R."/>
            <person name="Barry K."/>
            <person name="Blanchette R.A."/>
            <person name="Henrissat B."/>
            <person name="Martinez A.T."/>
            <person name="Otillar R."/>
            <person name="Spatafora J.W."/>
            <person name="Yadav J.S."/>
            <person name="Aerts A."/>
            <person name="Benoit I."/>
            <person name="Boyd A."/>
            <person name="Carlson A."/>
            <person name="Copeland A."/>
            <person name="Coutinho P.M."/>
            <person name="de Vries R.P."/>
            <person name="Ferreira P."/>
            <person name="Findley K."/>
            <person name="Foster B."/>
            <person name="Gaskell J."/>
            <person name="Glotzer D."/>
            <person name="Gorecki P."/>
            <person name="Heitman J."/>
            <person name="Hesse C."/>
            <person name="Hori C."/>
            <person name="Igarashi K."/>
            <person name="Jurgens J.A."/>
            <person name="Kallen N."/>
            <person name="Kersten P."/>
            <person name="Kohler A."/>
            <person name="Kuees U."/>
            <person name="Kumar T.K.A."/>
            <person name="Kuo A."/>
            <person name="LaButti K."/>
            <person name="Larrondo L.F."/>
            <person name="Lindquist E."/>
            <person name="Ling A."/>
            <person name="Lombard V."/>
            <person name="Lucas S."/>
            <person name="Lundell T."/>
            <person name="Martin R."/>
            <person name="McLaughlin D.J."/>
            <person name="Morgenstern I."/>
            <person name="Morin E."/>
            <person name="Murat C."/>
            <person name="Nagy L.G."/>
            <person name="Nolan M."/>
            <person name="Ohm R.A."/>
            <person name="Patyshakuliyeva A."/>
            <person name="Rokas A."/>
            <person name="Ruiz-Duenas F.J."/>
            <person name="Sabat G."/>
            <person name="Salamov A."/>
            <person name="Samejima M."/>
            <person name="Schmutz J."/>
            <person name="Slot J.C."/>
            <person name="St John F."/>
            <person name="Stenlid J."/>
            <person name="Sun H."/>
            <person name="Sun S."/>
            <person name="Syed K."/>
            <person name="Tsang A."/>
            <person name="Wiebenga A."/>
            <person name="Young D."/>
            <person name="Pisabarro A."/>
            <person name="Eastwood D.C."/>
            <person name="Martin F."/>
            <person name="Cullen D."/>
            <person name="Grigoriev I.V."/>
            <person name="Hibbett D.S."/>
        </authorList>
    </citation>
    <scope>NUCLEOTIDE SEQUENCE [LARGE SCALE GENOMIC DNA]</scope>
    <source>
        <strain evidence="3">TFB10046</strain>
    </source>
</reference>
<dbReference type="InterPro" id="IPR000182">
    <property type="entry name" value="GNAT_dom"/>
</dbReference>
<dbReference type="InParanoid" id="J0D0D8"/>
<dbReference type="eggNOG" id="ENOG502RYMB">
    <property type="taxonomic scope" value="Eukaryota"/>
</dbReference>
<organism evidence="2 3">
    <name type="scientific">Auricularia subglabra (strain TFB-10046 / SS5)</name>
    <name type="common">White-rot fungus</name>
    <name type="synonym">Auricularia delicata (strain TFB10046)</name>
    <dbReference type="NCBI Taxonomy" id="717982"/>
    <lineage>
        <taxon>Eukaryota</taxon>
        <taxon>Fungi</taxon>
        <taxon>Dikarya</taxon>
        <taxon>Basidiomycota</taxon>
        <taxon>Agaricomycotina</taxon>
        <taxon>Agaricomycetes</taxon>
        <taxon>Auriculariales</taxon>
        <taxon>Auriculariaceae</taxon>
        <taxon>Auricularia</taxon>
    </lineage>
</organism>
<dbReference type="AlphaFoldDB" id="J0D0D8"/>
<dbReference type="OMA" id="KRECKTH"/>
<dbReference type="SUPFAM" id="SSF55729">
    <property type="entry name" value="Acyl-CoA N-acyltransferases (Nat)"/>
    <property type="match status" value="1"/>
</dbReference>
<evidence type="ECO:0000313" key="2">
    <source>
        <dbReference type="EMBL" id="EJD37727.1"/>
    </source>
</evidence>
<keyword evidence="3" id="KW-1185">Reference proteome</keyword>
<dbReference type="KEGG" id="adl:AURDEDRAFT_116702"/>
<dbReference type="GO" id="GO:0016747">
    <property type="term" value="F:acyltransferase activity, transferring groups other than amino-acyl groups"/>
    <property type="evidence" value="ECO:0007669"/>
    <property type="project" value="InterPro"/>
</dbReference>
<gene>
    <name evidence="2" type="ORF">AURDEDRAFT_116702</name>
</gene>
<dbReference type="PANTHER" id="PTHR42791">
    <property type="entry name" value="GNAT FAMILY ACETYLTRANSFERASE"/>
    <property type="match status" value="1"/>
</dbReference>
<dbReference type="PANTHER" id="PTHR42791:SF1">
    <property type="entry name" value="N-ACETYLTRANSFERASE DOMAIN-CONTAINING PROTEIN"/>
    <property type="match status" value="1"/>
</dbReference>
<evidence type="ECO:0000259" key="1">
    <source>
        <dbReference type="Pfam" id="PF13673"/>
    </source>
</evidence>
<accession>J0D0D8</accession>
<proteinExistence type="predicted"/>
<evidence type="ECO:0000313" key="3">
    <source>
        <dbReference type="Proteomes" id="UP000006514"/>
    </source>
</evidence>
<name>J0D0D8_AURST</name>
<dbReference type="OrthoDB" id="544277at2759"/>
<dbReference type="Gene3D" id="3.40.630.30">
    <property type="match status" value="1"/>
</dbReference>
<dbReference type="EMBL" id="JH687836">
    <property type="protein sequence ID" value="EJD37727.1"/>
    <property type="molecule type" value="Genomic_DNA"/>
</dbReference>
<dbReference type="InterPro" id="IPR016181">
    <property type="entry name" value="Acyl_CoA_acyltransferase"/>
</dbReference>